<dbReference type="SUPFAM" id="SSF52540">
    <property type="entry name" value="P-loop containing nucleoside triphosphate hydrolases"/>
    <property type="match status" value="1"/>
</dbReference>
<evidence type="ECO:0000259" key="1">
    <source>
        <dbReference type="Pfam" id="PF12965"/>
    </source>
</evidence>
<feature type="domain" description="DUF3854" evidence="1">
    <location>
        <begin position="153"/>
        <end position="281"/>
    </location>
</feature>
<organism evidence="2">
    <name type="scientific">Symploca sp. SIO1C4</name>
    <dbReference type="NCBI Taxonomy" id="2607765"/>
    <lineage>
        <taxon>Bacteria</taxon>
        <taxon>Bacillati</taxon>
        <taxon>Cyanobacteriota</taxon>
        <taxon>Cyanophyceae</taxon>
        <taxon>Coleofasciculales</taxon>
        <taxon>Coleofasciculaceae</taxon>
        <taxon>Symploca</taxon>
    </lineage>
</organism>
<sequence>MNHLLEWQASCVDLQLTSLNVTALEGSCPSEYLLYSDAIPRRNDGRVSDRILKRYEHTQQGGWWCSGVDLLTGEDDLWGCFKPSQPRRSNDSQKLIKYEHPPKEPTGIFALRVPLHLWQCIANRYEEAGEEFAFSSLGHKQDFSGSDQENFGFWQWVIDHPKLPVCITEGAKKAGALLTAGYIAVAIPGVHGGYRVPRDEQGNRIGKSRLIPQLEKLASQNRPIYIVFDQDSKPNTIKAVNAAIRKTGYLLSKAGCEVKVITWNSQLGKGVDDLIATHGQSAFEQVYQKAHSLDTWKAQSLTKLTYRVDIRLNCRYIPELPIPDNAKLIGIKSPKGTGKTQLLEGIVSRAIKNQQRILVVGHRVRLVEALCQRFGLNYITEVFDDPQGKVLGYGLCLDSLHPSSQAQFSAANWFDGVVIIDEVEQVLWHGLNSSTCQSNRVAILKSLKNLIQNVLGGSGKVFVADADLSDISIDYLLNLAGFYLQPLIIENDWQPELDESWVVNSYRESTPDRLVKDLEKHIKEGGKPFVCLSAQKTKSQWGTRNLEAYLNRQFPQLRILRIDSESLTEPNHPACGCVTNLNQVLGKYDVVLSSPAIETGVSIDIRGHFTSVWAIAQGVQASNSVRQALGRIRENIPRFIWVAPYSFNKVGNGSTSIPSLLTSGHRLTQLNIRLLQQSDFEALEDLDLGFQAESLMCWAKMAVRFNVSMLNYRESVLSALVAEGHQVKEVVVKNSSNQGKNQQVDSLKQQAQAETNSLKEAITAVRNQNYQAECEAVASASEISDRQDQIINKRMVKSLAERRSQRKYELKLRYGIPVTAQLVAQDDQGWYQKLQTHYYLTLGRQYLAERDSTVARKLIELGEGSIFLPDFNRNQLGAIIGIMELLGIPVLLADQERELRNTDQDLQAMAALALANRSAIKTAVGIGIAKNSTPIVIVRRFLDKIGFALKCIRTESQGKKRVRVYQVLSPNDDRVEVFKYWLNRDSQTLIIGDGWQNDYSVEVDSTNNLASSGEVEGVQLCLKF</sequence>
<dbReference type="NCBIfam" id="NF042913">
    <property type="entry name" value="CyRepA1"/>
    <property type="match status" value="1"/>
</dbReference>
<protein>
    <submittedName>
        <fullName evidence="2">DUF3854 domain-containing protein</fullName>
    </submittedName>
</protein>
<dbReference type="InterPro" id="IPR034154">
    <property type="entry name" value="TOPRIM_DnaG/twinkle"/>
</dbReference>
<dbReference type="EMBL" id="JAAHFQ010000073">
    <property type="protein sequence ID" value="NER27109.1"/>
    <property type="molecule type" value="Genomic_DNA"/>
</dbReference>
<dbReference type="CDD" id="cd01029">
    <property type="entry name" value="TOPRIM_primases"/>
    <property type="match status" value="1"/>
</dbReference>
<dbReference type="Pfam" id="PF12965">
    <property type="entry name" value="DUF3854"/>
    <property type="match status" value="1"/>
</dbReference>
<proteinExistence type="predicted"/>
<dbReference type="AlphaFoldDB" id="A0A6B3N1W0"/>
<evidence type="ECO:0000313" key="2">
    <source>
        <dbReference type="EMBL" id="NER27109.1"/>
    </source>
</evidence>
<dbReference type="PANTHER" id="PTHR34985:SF1">
    <property type="entry name" value="SLR0554 PROTEIN"/>
    <property type="match status" value="1"/>
</dbReference>
<name>A0A6B3N1W0_9CYAN</name>
<dbReference type="InterPro" id="IPR024385">
    <property type="entry name" value="DUF3854"/>
</dbReference>
<dbReference type="PANTHER" id="PTHR34985">
    <property type="entry name" value="SLR0554 PROTEIN"/>
    <property type="match status" value="1"/>
</dbReference>
<accession>A0A6B3N1W0</accession>
<gene>
    <name evidence="2" type="ORF">F6J89_05595</name>
</gene>
<reference evidence="2" key="1">
    <citation type="submission" date="2019-11" db="EMBL/GenBank/DDBJ databases">
        <title>Genomic insights into an expanded diversity of filamentous marine cyanobacteria reveals the extraordinary biosynthetic potential of Moorea and Okeania.</title>
        <authorList>
            <person name="Ferreira Leao T."/>
            <person name="Wang M."/>
            <person name="Moss N."/>
            <person name="Da Silva R."/>
            <person name="Sanders J."/>
            <person name="Nurk S."/>
            <person name="Gurevich A."/>
            <person name="Humphrey G."/>
            <person name="Reher R."/>
            <person name="Zhu Q."/>
            <person name="Belda-Ferre P."/>
            <person name="Glukhov E."/>
            <person name="Rex R."/>
            <person name="Dorrestein P.C."/>
            <person name="Knight R."/>
            <person name="Pevzner P."/>
            <person name="Gerwick W.H."/>
            <person name="Gerwick L."/>
        </authorList>
    </citation>
    <scope>NUCLEOTIDE SEQUENCE</scope>
    <source>
        <strain evidence="2">SIO1C4</strain>
    </source>
</reference>
<dbReference type="Gene3D" id="3.40.1360.10">
    <property type="match status" value="1"/>
</dbReference>
<comment type="caution">
    <text evidence="2">The sequence shown here is derived from an EMBL/GenBank/DDBJ whole genome shotgun (WGS) entry which is preliminary data.</text>
</comment>
<dbReference type="InterPro" id="IPR027417">
    <property type="entry name" value="P-loop_NTPase"/>
</dbReference>
<dbReference type="InterPro" id="IPR049996">
    <property type="entry name" value="Slr7037-like"/>
</dbReference>